<accession>A0A1M5PRD7</accession>
<proteinExistence type="predicted"/>
<sequence length="354" mass="40257">MNGGVTGAGARDKFLCESAIIARALHLLGSRQDSRLDAVVALLEKQLNSSHQISLADNSLRIAELLYPYAALSNYIERIQFYEIWLDEFARVRRLIPDRPKFLDCEDKFILYMAGRSKLPTLTSDSWPSFYKRAYDFNVEQCYVLTHRYIYSTDFGQHAAAASWIAPALLIIVGKSALWGNFDLFFESAFCALSTNLDPHEILLIDSLSKMFMPQLMSMLKQDDVQDVYHELFVYSLFKMQRDRVVLSGTISNPSRGKILTNFVVSLGSKSPDKIVQCLHAIQSVCPRAFYNEVCIEKLSWLAATAGIKTLFENEIRSSGRELEPGVYDEYRQLVNVELEKLRSLPAPDPLLQR</sequence>
<evidence type="ECO:0000313" key="3">
    <source>
        <dbReference type="Proteomes" id="UP000189796"/>
    </source>
</evidence>
<gene>
    <name evidence="2" type="ORF">SAMN05443248_3472</name>
</gene>
<protein>
    <recommendedName>
        <fullName evidence="1">DUF6895 domain-containing protein</fullName>
    </recommendedName>
</protein>
<name>A0A1M5PRD7_9BRAD</name>
<evidence type="ECO:0000259" key="1">
    <source>
        <dbReference type="Pfam" id="PF21836"/>
    </source>
</evidence>
<evidence type="ECO:0000313" key="2">
    <source>
        <dbReference type="EMBL" id="SHH04156.1"/>
    </source>
</evidence>
<feature type="domain" description="DUF6895" evidence="1">
    <location>
        <begin position="9"/>
        <end position="200"/>
    </location>
</feature>
<dbReference type="InterPro" id="IPR054190">
    <property type="entry name" value="DUF6895"/>
</dbReference>
<dbReference type="AlphaFoldDB" id="A0A1M5PRD7"/>
<reference evidence="2 3" key="1">
    <citation type="submission" date="2016-11" db="EMBL/GenBank/DDBJ databases">
        <authorList>
            <person name="Jaros S."/>
            <person name="Januszkiewicz K."/>
            <person name="Wedrychowicz H."/>
        </authorList>
    </citation>
    <scope>NUCLEOTIDE SEQUENCE [LARGE SCALE GENOMIC DNA]</scope>
    <source>
        <strain evidence="2 3">GAS138</strain>
    </source>
</reference>
<dbReference type="Proteomes" id="UP000189796">
    <property type="component" value="Chromosome I"/>
</dbReference>
<organism evidence="2 3">
    <name type="scientific">Bradyrhizobium erythrophlei</name>
    <dbReference type="NCBI Taxonomy" id="1437360"/>
    <lineage>
        <taxon>Bacteria</taxon>
        <taxon>Pseudomonadati</taxon>
        <taxon>Pseudomonadota</taxon>
        <taxon>Alphaproteobacteria</taxon>
        <taxon>Hyphomicrobiales</taxon>
        <taxon>Nitrobacteraceae</taxon>
        <taxon>Bradyrhizobium</taxon>
    </lineage>
</organism>
<dbReference type="EMBL" id="LT670817">
    <property type="protein sequence ID" value="SHH04156.1"/>
    <property type="molecule type" value="Genomic_DNA"/>
</dbReference>
<dbReference type="Pfam" id="PF21836">
    <property type="entry name" value="DUF6895"/>
    <property type="match status" value="1"/>
</dbReference>